<evidence type="ECO:0000313" key="3">
    <source>
        <dbReference type="EMBL" id="PTM47874.1"/>
    </source>
</evidence>
<reference evidence="3 4" key="1">
    <citation type="submission" date="2018-04" db="EMBL/GenBank/DDBJ databases">
        <title>Genomic Encyclopedia of Type Strains, Phase III (KMG-III): the genomes of soil and plant-associated and newly described type strains.</title>
        <authorList>
            <person name="Whitman W."/>
        </authorList>
    </citation>
    <scope>NUCLEOTIDE SEQUENCE [LARGE SCALE GENOMIC DNA]</scope>
    <source>
        <strain evidence="3 4">NW12</strain>
    </source>
</reference>
<dbReference type="AlphaFoldDB" id="A0A2T4YVN3"/>
<dbReference type="Proteomes" id="UP000240996">
    <property type="component" value="Unassembled WGS sequence"/>
</dbReference>
<evidence type="ECO:0000256" key="1">
    <source>
        <dbReference type="SAM" id="MobiDB-lite"/>
    </source>
</evidence>
<dbReference type="GO" id="GO:0035438">
    <property type="term" value="F:cyclic-di-GMP binding"/>
    <property type="evidence" value="ECO:0007669"/>
    <property type="project" value="InterPro"/>
</dbReference>
<organism evidence="3 4">
    <name type="scientific">Sphingomonas aerolata</name>
    <dbReference type="NCBI Taxonomy" id="185951"/>
    <lineage>
        <taxon>Bacteria</taxon>
        <taxon>Pseudomonadati</taxon>
        <taxon>Pseudomonadota</taxon>
        <taxon>Alphaproteobacteria</taxon>
        <taxon>Sphingomonadales</taxon>
        <taxon>Sphingomonadaceae</taxon>
        <taxon>Sphingomonas</taxon>
    </lineage>
</organism>
<feature type="region of interest" description="Disordered" evidence="1">
    <location>
        <begin position="1"/>
        <end position="30"/>
    </location>
</feature>
<dbReference type="EMBL" id="PZZN01000001">
    <property type="protein sequence ID" value="PTM47874.1"/>
    <property type="molecule type" value="Genomic_DNA"/>
</dbReference>
<comment type="caution">
    <text evidence="3">The sequence shown here is derived from an EMBL/GenBank/DDBJ whole genome shotgun (WGS) entry which is preliminary data.</text>
</comment>
<dbReference type="InterPro" id="IPR009875">
    <property type="entry name" value="PilZ_domain"/>
</dbReference>
<feature type="compositionally biased region" description="Basic and acidic residues" evidence="1">
    <location>
        <begin position="20"/>
        <end position="29"/>
    </location>
</feature>
<dbReference type="RefSeq" id="WP_167396708.1">
    <property type="nucleotide sequence ID" value="NZ_PZZN01000001.1"/>
</dbReference>
<dbReference type="Pfam" id="PF07238">
    <property type="entry name" value="PilZ"/>
    <property type="match status" value="2"/>
</dbReference>
<gene>
    <name evidence="3" type="ORF">C8J24_1279</name>
</gene>
<feature type="domain" description="PilZ" evidence="2">
    <location>
        <begin position="124"/>
        <end position="208"/>
    </location>
</feature>
<accession>A0A2T4YVN3</accession>
<name>A0A2T4YVN3_9SPHN</name>
<feature type="domain" description="PilZ" evidence="2">
    <location>
        <begin position="29"/>
        <end position="106"/>
    </location>
</feature>
<dbReference type="SUPFAM" id="SSF141371">
    <property type="entry name" value="PilZ domain-like"/>
    <property type="match status" value="2"/>
</dbReference>
<feature type="compositionally biased region" description="Acidic residues" evidence="1">
    <location>
        <begin position="1"/>
        <end position="11"/>
    </location>
</feature>
<evidence type="ECO:0000259" key="2">
    <source>
        <dbReference type="Pfam" id="PF07238"/>
    </source>
</evidence>
<protein>
    <submittedName>
        <fullName evidence="3">PilZ domain-containing protein</fullName>
    </submittedName>
</protein>
<keyword evidence="4" id="KW-1185">Reference proteome</keyword>
<proteinExistence type="predicted"/>
<sequence length="235" mass="25099">MLSGPDEEDATGGDGGSGADLRRPADRDRRAGRRHATVLLIGRVMHADRGSICLVHDISTVGLKARFTTLPALGETLEIKVRGMPLLRATVRWVDGFHAGVDFDEPHVIDPVFATRDAAGMIARSPRFVVSAPVRLNVEGYWYAARLVDISTGGAKLEVAASLCGHFSQGQAAQLVVDPGGLAIFAAICWRRGNRFGLRFVAPLSLVTLSRVLESNPDCQVPIPPPRGLATTTGD</sequence>
<evidence type="ECO:0000313" key="4">
    <source>
        <dbReference type="Proteomes" id="UP000240996"/>
    </source>
</evidence>
<dbReference type="Gene3D" id="2.40.10.220">
    <property type="entry name" value="predicted glycosyltransferase like domains"/>
    <property type="match status" value="1"/>
</dbReference>